<organism evidence="1 2">
    <name type="scientific">Candidatus Adlerbacteria bacterium RIFCSPHIGHO2_12_FULL_53_18</name>
    <dbReference type="NCBI Taxonomy" id="1797242"/>
    <lineage>
        <taxon>Bacteria</taxon>
        <taxon>Candidatus Adleribacteriota</taxon>
    </lineage>
</organism>
<reference evidence="1 2" key="1">
    <citation type="journal article" date="2016" name="Nat. Commun.">
        <title>Thousands of microbial genomes shed light on interconnected biogeochemical processes in an aquifer system.</title>
        <authorList>
            <person name="Anantharaman K."/>
            <person name="Brown C.T."/>
            <person name="Hug L.A."/>
            <person name="Sharon I."/>
            <person name="Castelle C.J."/>
            <person name="Probst A.J."/>
            <person name="Thomas B.C."/>
            <person name="Singh A."/>
            <person name="Wilkins M.J."/>
            <person name="Karaoz U."/>
            <person name="Brodie E.L."/>
            <person name="Williams K.H."/>
            <person name="Hubbard S.S."/>
            <person name="Banfield J.F."/>
        </authorList>
    </citation>
    <scope>NUCLEOTIDE SEQUENCE [LARGE SCALE GENOMIC DNA]</scope>
</reference>
<evidence type="ECO:0000313" key="1">
    <source>
        <dbReference type="EMBL" id="OGC84927.1"/>
    </source>
</evidence>
<dbReference type="AlphaFoldDB" id="A0A1F4XT96"/>
<gene>
    <name evidence="1" type="ORF">A3F55_02820</name>
</gene>
<name>A0A1F4XT96_9BACT</name>
<dbReference type="Proteomes" id="UP000178091">
    <property type="component" value="Unassembled WGS sequence"/>
</dbReference>
<proteinExistence type="predicted"/>
<evidence type="ECO:0008006" key="3">
    <source>
        <dbReference type="Google" id="ProtNLM"/>
    </source>
</evidence>
<dbReference type="EMBL" id="MEWW01000007">
    <property type="protein sequence ID" value="OGC84927.1"/>
    <property type="molecule type" value="Genomic_DNA"/>
</dbReference>
<sequence length="137" mass="15133">MKPIYTLGIIALFVAAIGALGYMPQSSPAEQGEILSQNGLHWHAKVTVRVDGEEVEIPANMGLGAVHNPIHTHDDEPGLVHMEFGGRVTKSDLALQKFFNVWDKNFGTARSMMVNGIESSEFENYRMQDGDVIEISY</sequence>
<protein>
    <recommendedName>
        <fullName evidence="3">DUF4430 domain-containing protein</fullName>
    </recommendedName>
</protein>
<evidence type="ECO:0000313" key="2">
    <source>
        <dbReference type="Proteomes" id="UP000178091"/>
    </source>
</evidence>
<comment type="caution">
    <text evidence="1">The sequence shown here is derived from an EMBL/GenBank/DDBJ whole genome shotgun (WGS) entry which is preliminary data.</text>
</comment>
<accession>A0A1F4XT96</accession>